<comment type="subcellular location">
    <subcellularLocation>
        <location evidence="1">Plastid</location>
    </subcellularLocation>
</comment>
<evidence type="ECO:0000259" key="4">
    <source>
        <dbReference type="Pfam" id="PF04755"/>
    </source>
</evidence>
<dbReference type="InterPro" id="IPR039633">
    <property type="entry name" value="PAP"/>
</dbReference>
<proteinExistence type="predicted"/>
<protein>
    <recommendedName>
        <fullName evidence="4">Plastid lipid-associated protein/fibrillin conserved domain-containing protein</fullName>
    </recommendedName>
</protein>
<feature type="chain" id="PRO_5044843883" description="Plastid lipid-associated protein/fibrillin conserved domain-containing protein" evidence="3">
    <location>
        <begin position="20"/>
        <end position="298"/>
    </location>
</feature>
<evidence type="ECO:0000256" key="2">
    <source>
        <dbReference type="ARBA" id="ARBA00022640"/>
    </source>
</evidence>
<feature type="domain" description="Plastid lipid-associated protein/fibrillin conserved" evidence="4">
    <location>
        <begin position="186"/>
        <end position="290"/>
    </location>
</feature>
<dbReference type="InterPro" id="IPR006843">
    <property type="entry name" value="PAP/fibrillin_dom"/>
</dbReference>
<feature type="signal peptide" evidence="3">
    <location>
        <begin position="1"/>
        <end position="19"/>
    </location>
</feature>
<dbReference type="Proteomes" id="UP001516023">
    <property type="component" value="Unassembled WGS sequence"/>
</dbReference>
<reference evidence="5 6" key="1">
    <citation type="journal article" date="2020" name="G3 (Bethesda)">
        <title>Improved Reference Genome for Cyclotella cryptica CCMP332, a Model for Cell Wall Morphogenesis, Salinity Adaptation, and Lipid Production in Diatoms (Bacillariophyta).</title>
        <authorList>
            <person name="Roberts W.R."/>
            <person name="Downey K.M."/>
            <person name="Ruck E.C."/>
            <person name="Traller J.C."/>
            <person name="Alverson A.J."/>
        </authorList>
    </citation>
    <scope>NUCLEOTIDE SEQUENCE [LARGE SCALE GENOMIC DNA]</scope>
    <source>
        <strain evidence="5 6">CCMP332</strain>
    </source>
</reference>
<dbReference type="AlphaFoldDB" id="A0ABD3QR14"/>
<accession>A0ABD3QR14</accession>
<comment type="caution">
    <text evidence="5">The sequence shown here is derived from an EMBL/GenBank/DDBJ whole genome shotgun (WGS) entry which is preliminary data.</text>
</comment>
<dbReference type="PANTHER" id="PTHR31906">
    <property type="entry name" value="PLASTID-LIPID-ASSOCIATED PROTEIN 4, CHLOROPLASTIC-RELATED"/>
    <property type="match status" value="1"/>
</dbReference>
<evidence type="ECO:0000256" key="3">
    <source>
        <dbReference type="SAM" id="SignalP"/>
    </source>
</evidence>
<sequence length="298" mass="33050">MNIIATTALFALVISLADALLSNLNSIPRRPSELKLKVSLANLFSPQKTEAKSGSAASESDRKSALLDLLAQIPPNEATPRDLTLDILKAVMVLEIECPTPESDVLPMLAGNWKLVWTAQDASSIPKGPHNILRTWINPLENQAYSNNPFETSGRSNPILPQQIQNNLEEIGVLKKKRAENIVISTQAIDLKRNRIRNVVAFEASNPTICFSNYGKTRGRITVDIKGSPNIEDKRRIDVKFDECRLTLFDSPIDLTFPLGFIGPTGWLRTIYVDNEIRITRGHKGSVFILLRSSGKLL</sequence>
<evidence type="ECO:0000313" key="6">
    <source>
        <dbReference type="Proteomes" id="UP001516023"/>
    </source>
</evidence>
<evidence type="ECO:0000313" key="5">
    <source>
        <dbReference type="EMBL" id="KAL3802381.1"/>
    </source>
</evidence>
<evidence type="ECO:0000256" key="1">
    <source>
        <dbReference type="ARBA" id="ARBA00004474"/>
    </source>
</evidence>
<dbReference type="GO" id="GO:0009536">
    <property type="term" value="C:plastid"/>
    <property type="evidence" value="ECO:0007669"/>
    <property type="project" value="UniProtKB-SubCell"/>
</dbReference>
<keyword evidence="3" id="KW-0732">Signal</keyword>
<keyword evidence="6" id="KW-1185">Reference proteome</keyword>
<gene>
    <name evidence="5" type="ORF">HJC23_007206</name>
</gene>
<dbReference type="EMBL" id="JABMIG020000020">
    <property type="protein sequence ID" value="KAL3802381.1"/>
    <property type="molecule type" value="Genomic_DNA"/>
</dbReference>
<name>A0ABD3QR14_9STRA</name>
<organism evidence="5 6">
    <name type="scientific">Cyclotella cryptica</name>
    <dbReference type="NCBI Taxonomy" id="29204"/>
    <lineage>
        <taxon>Eukaryota</taxon>
        <taxon>Sar</taxon>
        <taxon>Stramenopiles</taxon>
        <taxon>Ochrophyta</taxon>
        <taxon>Bacillariophyta</taxon>
        <taxon>Coscinodiscophyceae</taxon>
        <taxon>Thalassiosirophycidae</taxon>
        <taxon>Stephanodiscales</taxon>
        <taxon>Stephanodiscaceae</taxon>
        <taxon>Cyclotella</taxon>
    </lineage>
</organism>
<dbReference type="Pfam" id="PF04755">
    <property type="entry name" value="PAP_fibrillin"/>
    <property type="match status" value="1"/>
</dbReference>
<keyword evidence="2" id="KW-0934">Plastid</keyword>